<reference evidence="1 2" key="2">
    <citation type="submission" date="2018-11" db="EMBL/GenBank/DDBJ databases">
        <authorList>
            <consortium name="Pathogen Informatics"/>
        </authorList>
    </citation>
    <scope>NUCLEOTIDE SEQUENCE [LARGE SCALE GENOMIC DNA]</scope>
</reference>
<dbReference type="WBParaSite" id="NBR_0002266701-mRNA-1">
    <property type="protein sequence ID" value="NBR_0002266701-mRNA-1"/>
    <property type="gene ID" value="NBR_0002266701"/>
</dbReference>
<evidence type="ECO:0000313" key="3">
    <source>
        <dbReference type="WBParaSite" id="NBR_0002266701-mRNA-1"/>
    </source>
</evidence>
<evidence type="ECO:0000313" key="1">
    <source>
        <dbReference type="EMBL" id="VDL87650.1"/>
    </source>
</evidence>
<protein>
    <submittedName>
        <fullName evidence="1 3">Uncharacterized protein</fullName>
    </submittedName>
</protein>
<gene>
    <name evidence="1" type="ORF">NBR_LOCUS22668</name>
</gene>
<dbReference type="Proteomes" id="UP000271162">
    <property type="component" value="Unassembled WGS sequence"/>
</dbReference>
<dbReference type="EMBL" id="UYSL01028685">
    <property type="protein sequence ID" value="VDL87650.1"/>
    <property type="molecule type" value="Genomic_DNA"/>
</dbReference>
<keyword evidence="2" id="KW-1185">Reference proteome</keyword>
<name>A0A0N4YZJ5_NIPBR</name>
<reference evidence="3" key="1">
    <citation type="submission" date="2017-02" db="UniProtKB">
        <authorList>
            <consortium name="WormBaseParasite"/>
        </authorList>
    </citation>
    <scope>IDENTIFICATION</scope>
</reference>
<evidence type="ECO:0000313" key="2">
    <source>
        <dbReference type="Proteomes" id="UP000271162"/>
    </source>
</evidence>
<proteinExistence type="predicted"/>
<organism evidence="3">
    <name type="scientific">Nippostrongylus brasiliensis</name>
    <name type="common">Rat hookworm</name>
    <dbReference type="NCBI Taxonomy" id="27835"/>
    <lineage>
        <taxon>Eukaryota</taxon>
        <taxon>Metazoa</taxon>
        <taxon>Ecdysozoa</taxon>
        <taxon>Nematoda</taxon>
        <taxon>Chromadorea</taxon>
        <taxon>Rhabditida</taxon>
        <taxon>Rhabditina</taxon>
        <taxon>Rhabditomorpha</taxon>
        <taxon>Strongyloidea</taxon>
        <taxon>Heligmosomidae</taxon>
        <taxon>Nippostrongylus</taxon>
    </lineage>
</organism>
<sequence>MVSRLSGHSTTTLTVWTTLPKRRLNECYVSTSTLMAPTLPCWRRSEKMWCHV</sequence>
<dbReference type="AlphaFoldDB" id="A0A0N4YZJ5"/>
<accession>A0A0N4YZJ5</accession>